<dbReference type="EMBL" id="CAICTM010000264">
    <property type="protein sequence ID" value="CAB9506394.1"/>
    <property type="molecule type" value="Genomic_DNA"/>
</dbReference>
<evidence type="ECO:0000313" key="2">
    <source>
        <dbReference type="Proteomes" id="UP001153069"/>
    </source>
</evidence>
<name>A0A9N8DPP5_9STRA</name>
<dbReference type="AlphaFoldDB" id="A0A9N8DPP5"/>
<organism evidence="1 2">
    <name type="scientific">Seminavis robusta</name>
    <dbReference type="NCBI Taxonomy" id="568900"/>
    <lineage>
        <taxon>Eukaryota</taxon>
        <taxon>Sar</taxon>
        <taxon>Stramenopiles</taxon>
        <taxon>Ochrophyta</taxon>
        <taxon>Bacillariophyta</taxon>
        <taxon>Bacillariophyceae</taxon>
        <taxon>Bacillariophycidae</taxon>
        <taxon>Naviculales</taxon>
        <taxon>Naviculaceae</taxon>
        <taxon>Seminavis</taxon>
    </lineage>
</organism>
<accession>A0A9N8DPP5</accession>
<reference evidence="1" key="1">
    <citation type="submission" date="2020-06" db="EMBL/GenBank/DDBJ databases">
        <authorList>
            <consortium name="Plant Systems Biology data submission"/>
        </authorList>
    </citation>
    <scope>NUCLEOTIDE SEQUENCE</scope>
    <source>
        <strain evidence="1">D6</strain>
    </source>
</reference>
<proteinExistence type="predicted"/>
<gene>
    <name evidence="1" type="ORF">SEMRO_265_G102880.1</name>
</gene>
<dbReference type="Proteomes" id="UP001153069">
    <property type="component" value="Unassembled WGS sequence"/>
</dbReference>
<sequence length="96" mass="10706">MTSQDRGGSIAESIADMGAGVRIVASEVWHLQRGSFTNRTSSDEEVVNQKEERSFLRVLTDAIYDSATRLLIINAELRVMESHLGGSHREEEPTRC</sequence>
<protein>
    <submittedName>
        <fullName evidence="1">Uncharacterized protein</fullName>
    </submittedName>
</protein>
<keyword evidence="2" id="KW-1185">Reference proteome</keyword>
<comment type="caution">
    <text evidence="1">The sequence shown here is derived from an EMBL/GenBank/DDBJ whole genome shotgun (WGS) entry which is preliminary data.</text>
</comment>
<evidence type="ECO:0000313" key="1">
    <source>
        <dbReference type="EMBL" id="CAB9506394.1"/>
    </source>
</evidence>